<keyword evidence="5" id="KW-0234">DNA repair</keyword>
<dbReference type="NCBIfam" id="TIGR00624">
    <property type="entry name" value="tag"/>
    <property type="match status" value="1"/>
</dbReference>
<dbReference type="AlphaFoldDB" id="A0A8D4VUG5"/>
<dbReference type="Proteomes" id="UP000824988">
    <property type="component" value="Chromosome"/>
</dbReference>
<evidence type="ECO:0000256" key="1">
    <source>
        <dbReference type="ARBA" id="ARBA00022723"/>
    </source>
</evidence>
<keyword evidence="3" id="KW-0378">Hydrolase</keyword>
<protein>
    <recommendedName>
        <fullName evidence="8">DNA-3-methyladenine glycosylase I</fullName>
        <ecNumber evidence="8">3.2.2.20</ecNumber>
    </recommendedName>
</protein>
<dbReference type="InterPro" id="IPR052891">
    <property type="entry name" value="DNA-3mA_glycosylase"/>
</dbReference>
<accession>A0A8D4VUG5</accession>
<evidence type="ECO:0000256" key="4">
    <source>
        <dbReference type="ARBA" id="ARBA00022833"/>
    </source>
</evidence>
<name>A0A8D4VUG5_9GAMM</name>
<dbReference type="FunFam" id="1.10.340.30:FF:000009">
    <property type="entry name" value="DNA-3-methyladenine glycosylase I"/>
    <property type="match status" value="1"/>
</dbReference>
<dbReference type="Pfam" id="PF03352">
    <property type="entry name" value="Adenine_glyco"/>
    <property type="match status" value="1"/>
</dbReference>
<evidence type="ECO:0000313" key="11">
    <source>
        <dbReference type="Proteomes" id="UP000824988"/>
    </source>
</evidence>
<evidence type="ECO:0000256" key="8">
    <source>
        <dbReference type="ARBA" id="ARBA00066766"/>
    </source>
</evidence>
<dbReference type="InterPro" id="IPR004597">
    <property type="entry name" value="Tag"/>
</dbReference>
<keyword evidence="11" id="KW-1185">Reference proteome</keyword>
<keyword evidence="1 9" id="KW-0479">Metal-binding</keyword>
<evidence type="ECO:0000256" key="7">
    <source>
        <dbReference type="ARBA" id="ARBA00057608"/>
    </source>
</evidence>
<feature type="binding site" evidence="9">
    <location>
        <position position="6"/>
    </location>
    <ligand>
        <name>Zn(2+)</name>
        <dbReference type="ChEBI" id="CHEBI:29105"/>
    </ligand>
</feature>
<dbReference type="PANTHER" id="PTHR30037">
    <property type="entry name" value="DNA-3-METHYLADENINE GLYCOSYLASE 1"/>
    <property type="match status" value="1"/>
</dbReference>
<dbReference type="EMBL" id="AP019782">
    <property type="protein sequence ID" value="BBL72867.1"/>
    <property type="molecule type" value="Genomic_DNA"/>
</dbReference>
<evidence type="ECO:0000256" key="2">
    <source>
        <dbReference type="ARBA" id="ARBA00022763"/>
    </source>
</evidence>
<gene>
    <name evidence="10" type="primary">tag</name>
    <name evidence="10" type="ORF">MoryE10_34730</name>
</gene>
<dbReference type="GO" id="GO:0006284">
    <property type="term" value="P:base-excision repair"/>
    <property type="evidence" value="ECO:0007669"/>
    <property type="project" value="InterPro"/>
</dbReference>
<reference evidence="10" key="1">
    <citation type="submission" date="2019-06" db="EMBL/GenBank/DDBJ databases">
        <title>Complete genome sequence of Methylogaea oryzae strain JCM16910.</title>
        <authorList>
            <person name="Asakawa S."/>
        </authorList>
    </citation>
    <scope>NUCLEOTIDE SEQUENCE</scope>
    <source>
        <strain evidence="10">E10</strain>
    </source>
</reference>
<dbReference type="PANTHER" id="PTHR30037:SF4">
    <property type="entry name" value="DNA-3-METHYLADENINE GLYCOSYLASE I"/>
    <property type="match status" value="1"/>
</dbReference>
<evidence type="ECO:0000256" key="9">
    <source>
        <dbReference type="PIRSR" id="PIRSR604597-1"/>
    </source>
</evidence>
<evidence type="ECO:0000313" key="10">
    <source>
        <dbReference type="EMBL" id="BBL72867.1"/>
    </source>
</evidence>
<keyword evidence="4 9" id="KW-0862">Zinc</keyword>
<dbReference type="EC" id="3.2.2.20" evidence="8"/>
<dbReference type="GO" id="GO:0046872">
    <property type="term" value="F:metal ion binding"/>
    <property type="evidence" value="ECO:0007669"/>
    <property type="project" value="UniProtKB-KW"/>
</dbReference>
<feature type="binding site" evidence="9">
    <location>
        <position position="177"/>
    </location>
    <ligand>
        <name>Zn(2+)</name>
        <dbReference type="ChEBI" id="CHEBI:29105"/>
    </ligand>
</feature>
<feature type="binding site" evidence="9">
    <location>
        <position position="19"/>
    </location>
    <ligand>
        <name>Zn(2+)</name>
        <dbReference type="ChEBI" id="CHEBI:29105"/>
    </ligand>
</feature>
<organism evidence="10 11">
    <name type="scientific">Methylogaea oryzae</name>
    <dbReference type="NCBI Taxonomy" id="1295382"/>
    <lineage>
        <taxon>Bacteria</taxon>
        <taxon>Pseudomonadati</taxon>
        <taxon>Pseudomonadota</taxon>
        <taxon>Gammaproteobacteria</taxon>
        <taxon>Methylococcales</taxon>
        <taxon>Methylococcaceae</taxon>
        <taxon>Methylogaea</taxon>
    </lineage>
</organism>
<comment type="catalytic activity">
    <reaction evidence="6">
        <text>Hydrolysis of alkylated DNA, releasing 3-methyladenine.</text>
        <dbReference type="EC" id="3.2.2.20"/>
    </reaction>
</comment>
<dbReference type="InterPro" id="IPR005019">
    <property type="entry name" value="Adenine_glyco"/>
</dbReference>
<evidence type="ECO:0000256" key="3">
    <source>
        <dbReference type="ARBA" id="ARBA00022801"/>
    </source>
</evidence>
<feature type="binding site" evidence="9">
    <location>
        <position position="181"/>
    </location>
    <ligand>
        <name>Zn(2+)</name>
        <dbReference type="ChEBI" id="CHEBI:29105"/>
    </ligand>
</feature>
<comment type="function">
    <text evidence="7">Hydrolysis of the deoxyribose N-glycosidic bond to excise 3-methyladenine from the damaged DNA polymer formed by alkylation lesions.</text>
</comment>
<dbReference type="KEGG" id="moz:MoryE10_34730"/>
<dbReference type="RefSeq" id="WP_221047803.1">
    <property type="nucleotide sequence ID" value="NZ_AP019782.1"/>
</dbReference>
<evidence type="ECO:0000256" key="6">
    <source>
        <dbReference type="ARBA" id="ARBA00052558"/>
    </source>
</evidence>
<proteinExistence type="predicted"/>
<dbReference type="GO" id="GO:0008725">
    <property type="term" value="F:DNA-3-methyladenine glycosylase activity"/>
    <property type="evidence" value="ECO:0007669"/>
    <property type="project" value="UniProtKB-EC"/>
</dbReference>
<keyword evidence="2" id="KW-0227">DNA damage</keyword>
<evidence type="ECO:0000256" key="5">
    <source>
        <dbReference type="ARBA" id="ARBA00023204"/>
    </source>
</evidence>
<sequence length="194" mass="21460">MEPIRCPWCEGFGLYRDYHDREWGTPLVDDRALFELLILEGAQAGLSWSTILKKREAYRLAYEGFDPAVIADYGEADAARLLADAGIVRNRAKVAASIRNARAYLELAATAGSFTDYLWAFVDGEPLQNAWTSMAQVPASTPQSESMSRALTQAGFKFVGPTICYAFMQAAGMVNDHLVSCFRHGQVKGLRRIA</sequence>